<proteinExistence type="predicted"/>
<feature type="region of interest" description="Disordered" evidence="1">
    <location>
        <begin position="99"/>
        <end position="119"/>
    </location>
</feature>
<protein>
    <submittedName>
        <fullName evidence="2">Uncharacterized protein</fullName>
    </submittedName>
</protein>
<organism evidence="2 3">
    <name type="scientific">Austropuccinia psidii MF-1</name>
    <dbReference type="NCBI Taxonomy" id="1389203"/>
    <lineage>
        <taxon>Eukaryota</taxon>
        <taxon>Fungi</taxon>
        <taxon>Dikarya</taxon>
        <taxon>Basidiomycota</taxon>
        <taxon>Pucciniomycotina</taxon>
        <taxon>Pucciniomycetes</taxon>
        <taxon>Pucciniales</taxon>
        <taxon>Sphaerophragmiaceae</taxon>
        <taxon>Austropuccinia</taxon>
    </lineage>
</organism>
<evidence type="ECO:0000313" key="3">
    <source>
        <dbReference type="Proteomes" id="UP000765509"/>
    </source>
</evidence>
<gene>
    <name evidence="2" type="ORF">O181_008574</name>
</gene>
<evidence type="ECO:0000313" key="2">
    <source>
        <dbReference type="EMBL" id="MBW0468859.1"/>
    </source>
</evidence>
<comment type="caution">
    <text evidence="2">The sequence shown here is derived from an EMBL/GenBank/DDBJ whole genome shotgun (WGS) entry which is preliminary data.</text>
</comment>
<dbReference type="AlphaFoldDB" id="A0A9Q3BP44"/>
<feature type="compositionally biased region" description="Basic residues" evidence="1">
    <location>
        <begin position="106"/>
        <end position="119"/>
    </location>
</feature>
<reference evidence="2" key="1">
    <citation type="submission" date="2021-03" db="EMBL/GenBank/DDBJ databases">
        <title>Draft genome sequence of rust myrtle Austropuccinia psidii MF-1, a brazilian biotype.</title>
        <authorList>
            <person name="Quecine M.C."/>
            <person name="Pachon D.M.R."/>
            <person name="Bonatelli M.L."/>
            <person name="Correr F.H."/>
            <person name="Franceschini L.M."/>
            <person name="Leite T.F."/>
            <person name="Margarido G.R.A."/>
            <person name="Almeida C.A."/>
            <person name="Ferrarezi J.A."/>
            <person name="Labate C.A."/>
        </authorList>
    </citation>
    <scope>NUCLEOTIDE SEQUENCE</scope>
    <source>
        <strain evidence="2">MF-1</strain>
    </source>
</reference>
<keyword evidence="3" id="KW-1185">Reference proteome</keyword>
<accession>A0A9Q3BP44</accession>
<name>A0A9Q3BP44_9BASI</name>
<sequence>MDMRNHKLLINISGDLEHAVKFRFRKIRSIDDIANVVQDFRKKTSIGISSPDRSHDSRGKRKILMEKDIKPTNDVKAPRSINTYHNFGSPGTMKIIVPKEKENKFNRGRVSRGAHRVQI</sequence>
<dbReference type="Proteomes" id="UP000765509">
    <property type="component" value="Unassembled WGS sequence"/>
</dbReference>
<evidence type="ECO:0000256" key="1">
    <source>
        <dbReference type="SAM" id="MobiDB-lite"/>
    </source>
</evidence>
<dbReference type="EMBL" id="AVOT02001998">
    <property type="protein sequence ID" value="MBW0468859.1"/>
    <property type="molecule type" value="Genomic_DNA"/>
</dbReference>